<comment type="caution">
    <text evidence="1">The sequence shown here is derived from an EMBL/GenBank/DDBJ whole genome shotgun (WGS) entry which is preliminary data.</text>
</comment>
<protein>
    <submittedName>
        <fullName evidence="1">Uncharacterized protein</fullName>
    </submittedName>
</protein>
<sequence>MIGQIIKSFILFIILMSNIQMKAQTLSKQVNLQELGLSFDIPEGWQGQLDGDYIVLGHQTIPGLLILSSNTTKSITELKAFAEQGITEGNVQLSADSHFVEKNNNRVEGYYTGIFNGQQVKAYAIGLINGRGKGMNILIVTKTTAFTATHKKEADKLSNSVKFYKAEDSNVTTFWKQKLMGKQLYFGLTRGDGSEKRTIDLCPDGSFAYYGNSHIAFDESYGFGSAGSNENDSGTYNIYSVGDISVLELAFTDGTIVEYDLSTNEEGNTFLDNSRYYVQNSDYCH</sequence>
<name>A0A0P7AVW7_9FLAO</name>
<dbReference type="EMBL" id="LDJX01000002">
    <property type="protein sequence ID" value="KPM32785.1"/>
    <property type="molecule type" value="Genomic_DNA"/>
</dbReference>
<proteinExistence type="predicted"/>
<gene>
    <name evidence="1" type="ORF">I595_1212</name>
</gene>
<evidence type="ECO:0000313" key="1">
    <source>
        <dbReference type="EMBL" id="KPM32785.1"/>
    </source>
</evidence>
<evidence type="ECO:0000313" key="2">
    <source>
        <dbReference type="Proteomes" id="UP000050280"/>
    </source>
</evidence>
<reference evidence="1 2" key="1">
    <citation type="submission" date="2015-09" db="EMBL/GenBank/DDBJ databases">
        <title>Genome sequence of the marine flavobacterium Croceitalea dokdonensis DOKDO 023 that contains proton- and sodium-pumping rhodopsins.</title>
        <authorList>
            <person name="Kwon S.-K."/>
            <person name="Lee H.K."/>
            <person name="Kwak M.-J."/>
            <person name="Kim J.F."/>
        </authorList>
    </citation>
    <scope>NUCLEOTIDE SEQUENCE [LARGE SCALE GENOMIC DNA]</scope>
    <source>
        <strain evidence="1 2">DOKDO 023</strain>
    </source>
</reference>
<keyword evidence="2" id="KW-1185">Reference proteome</keyword>
<dbReference type="STRING" id="1300341.I595_1212"/>
<accession>A0A0P7AVW7</accession>
<organism evidence="1 2">
    <name type="scientific">Croceitalea dokdonensis DOKDO 023</name>
    <dbReference type="NCBI Taxonomy" id="1300341"/>
    <lineage>
        <taxon>Bacteria</taxon>
        <taxon>Pseudomonadati</taxon>
        <taxon>Bacteroidota</taxon>
        <taxon>Flavobacteriia</taxon>
        <taxon>Flavobacteriales</taxon>
        <taxon>Flavobacteriaceae</taxon>
        <taxon>Croceitalea</taxon>
    </lineage>
</organism>
<dbReference type="AlphaFoldDB" id="A0A0P7AVW7"/>
<dbReference type="Proteomes" id="UP000050280">
    <property type="component" value="Unassembled WGS sequence"/>
</dbReference>